<reference evidence="2" key="1">
    <citation type="submission" date="2022-05" db="EMBL/GenBank/DDBJ databases">
        <authorList>
            <person name="Tuo L."/>
        </authorList>
    </citation>
    <scope>NUCLEOTIDE SEQUENCE</scope>
    <source>
        <strain evidence="2">BSK12Z-4</strain>
    </source>
</reference>
<dbReference type="PROSITE" id="PS51186">
    <property type="entry name" value="GNAT"/>
    <property type="match status" value="1"/>
</dbReference>
<dbReference type="InterPro" id="IPR016181">
    <property type="entry name" value="Acyl_CoA_acyltransferase"/>
</dbReference>
<dbReference type="EMBL" id="JAMOIL010000007">
    <property type="protein sequence ID" value="MCM0620021.1"/>
    <property type="molecule type" value="Genomic_DNA"/>
</dbReference>
<organism evidence="2 3">
    <name type="scientific">Nocardioides bruguierae</name>
    <dbReference type="NCBI Taxonomy" id="2945102"/>
    <lineage>
        <taxon>Bacteria</taxon>
        <taxon>Bacillati</taxon>
        <taxon>Actinomycetota</taxon>
        <taxon>Actinomycetes</taxon>
        <taxon>Propionibacteriales</taxon>
        <taxon>Nocardioidaceae</taxon>
        <taxon>Nocardioides</taxon>
    </lineage>
</organism>
<dbReference type="InterPro" id="IPR000182">
    <property type="entry name" value="GNAT_dom"/>
</dbReference>
<evidence type="ECO:0000313" key="2">
    <source>
        <dbReference type="EMBL" id="MCM0620021.1"/>
    </source>
</evidence>
<dbReference type="CDD" id="cd04301">
    <property type="entry name" value="NAT_SF"/>
    <property type="match status" value="1"/>
</dbReference>
<sequence>MTDDETRAAARIVRRPDDEAHLVADVDRSLAQCAEDAALEPLVAWDARWCGLEVPAAPAVGFAVLEARGGVGFVLRLMVAPEQRGQGYGRALLDAVVARARRVPSVEMVATSHRAENTVMASLCAAAGFTAWETPFAHDADEVYLRLP</sequence>
<dbReference type="AlphaFoldDB" id="A0A9X2D653"/>
<dbReference type="SUPFAM" id="SSF55729">
    <property type="entry name" value="Acyl-CoA N-acyltransferases (Nat)"/>
    <property type="match status" value="1"/>
</dbReference>
<name>A0A9X2D653_9ACTN</name>
<dbReference type="Proteomes" id="UP001139485">
    <property type="component" value="Unassembled WGS sequence"/>
</dbReference>
<protein>
    <submittedName>
        <fullName evidence="2">GNAT family N-acetyltransferase</fullName>
    </submittedName>
</protein>
<feature type="domain" description="N-acetyltransferase" evidence="1">
    <location>
        <begin position="10"/>
        <end position="148"/>
    </location>
</feature>
<keyword evidence="3" id="KW-1185">Reference proteome</keyword>
<comment type="caution">
    <text evidence="2">The sequence shown here is derived from an EMBL/GenBank/DDBJ whole genome shotgun (WGS) entry which is preliminary data.</text>
</comment>
<accession>A0A9X2D653</accession>
<evidence type="ECO:0000259" key="1">
    <source>
        <dbReference type="PROSITE" id="PS51186"/>
    </source>
</evidence>
<dbReference type="GO" id="GO:0016747">
    <property type="term" value="F:acyltransferase activity, transferring groups other than amino-acyl groups"/>
    <property type="evidence" value="ECO:0007669"/>
    <property type="project" value="InterPro"/>
</dbReference>
<dbReference type="Gene3D" id="3.40.630.30">
    <property type="match status" value="1"/>
</dbReference>
<proteinExistence type="predicted"/>
<gene>
    <name evidence="2" type="ORF">M8330_06895</name>
</gene>
<evidence type="ECO:0000313" key="3">
    <source>
        <dbReference type="Proteomes" id="UP001139485"/>
    </source>
</evidence>
<dbReference type="Pfam" id="PF00583">
    <property type="entry name" value="Acetyltransf_1"/>
    <property type="match status" value="1"/>
</dbReference>